<dbReference type="RefSeq" id="WP_152100286.1">
    <property type="nucleotide sequence ID" value="NZ_AP021861.1"/>
</dbReference>
<evidence type="ECO:0000313" key="2">
    <source>
        <dbReference type="Proteomes" id="UP000326837"/>
    </source>
</evidence>
<dbReference type="Proteomes" id="UP000326837">
    <property type="component" value="Chromosome"/>
</dbReference>
<dbReference type="EMBL" id="AP021861">
    <property type="protein sequence ID" value="BBO34777.1"/>
    <property type="molecule type" value="Genomic_DNA"/>
</dbReference>
<reference evidence="2" key="1">
    <citation type="submission" date="2019-10" db="EMBL/GenBank/DDBJ databases">
        <title>Lacipirellula parvula gen. nov., sp. nov., representing a lineage of planctomycetes widespread in freshwater anoxic habitats, and description of the family Lacipirellulaceae.</title>
        <authorList>
            <person name="Dedysh S.N."/>
            <person name="Kulichevskaya I.S."/>
            <person name="Beletsky A.V."/>
            <person name="Rakitin A.L."/>
            <person name="Mardanov A.V."/>
            <person name="Ivanova A.A."/>
            <person name="Saltykova V.X."/>
            <person name="Rijpstra W.I.C."/>
            <person name="Sinninghe Damste J.S."/>
            <person name="Ravin N.V."/>
        </authorList>
    </citation>
    <scope>NUCLEOTIDE SEQUENCE [LARGE SCALE GENOMIC DNA]</scope>
    <source>
        <strain evidence="2">PX69</strain>
    </source>
</reference>
<name>A0A5K7XFG3_9BACT</name>
<protein>
    <recommendedName>
        <fullName evidence="3">Hpt domain-containing protein</fullName>
    </recommendedName>
</protein>
<gene>
    <name evidence="1" type="ORF">PLANPX_4389</name>
</gene>
<proteinExistence type="predicted"/>
<keyword evidence="2" id="KW-1185">Reference proteome</keyword>
<organism evidence="1 2">
    <name type="scientific">Lacipirellula parvula</name>
    <dbReference type="NCBI Taxonomy" id="2650471"/>
    <lineage>
        <taxon>Bacteria</taxon>
        <taxon>Pseudomonadati</taxon>
        <taxon>Planctomycetota</taxon>
        <taxon>Planctomycetia</taxon>
        <taxon>Pirellulales</taxon>
        <taxon>Lacipirellulaceae</taxon>
        <taxon>Lacipirellula</taxon>
    </lineage>
</organism>
<accession>A0A5K7XFG3</accession>
<evidence type="ECO:0000313" key="1">
    <source>
        <dbReference type="EMBL" id="BBO34777.1"/>
    </source>
</evidence>
<evidence type="ECO:0008006" key="3">
    <source>
        <dbReference type="Google" id="ProtNLM"/>
    </source>
</evidence>
<sequence>MDTTDYPSLGRLAVLNAQLARQNLFVSSIVDEQLDGVERLFRAAAVSDWQSVLTISEHLIARLQDPADAGVVRSAEQLCDQLRRDPDPSGAKVSVRLAELLSACRSRQSSFPA</sequence>
<dbReference type="AlphaFoldDB" id="A0A5K7XFG3"/>
<dbReference type="KEGG" id="lpav:PLANPX_4389"/>